<dbReference type="EMBL" id="ML975436">
    <property type="protein sequence ID" value="KAF1829564.1"/>
    <property type="molecule type" value="Genomic_DNA"/>
</dbReference>
<accession>A0A6A5K504</accession>
<gene>
    <name evidence="1" type="ORF">BDW02DRAFT_573849</name>
</gene>
<sequence>MRLIRGVMILSTAPSTPCTDHCTISIVKQATVLNICAIRTCAIPTSQPHGKAWRRASTVHAEVSAEIRDLRSLEAVLSTSG</sequence>
<protein>
    <submittedName>
        <fullName evidence="1">Uncharacterized protein</fullName>
    </submittedName>
</protein>
<organism evidence="1 2">
    <name type="scientific">Decorospora gaudefroyi</name>
    <dbReference type="NCBI Taxonomy" id="184978"/>
    <lineage>
        <taxon>Eukaryota</taxon>
        <taxon>Fungi</taxon>
        <taxon>Dikarya</taxon>
        <taxon>Ascomycota</taxon>
        <taxon>Pezizomycotina</taxon>
        <taxon>Dothideomycetes</taxon>
        <taxon>Pleosporomycetidae</taxon>
        <taxon>Pleosporales</taxon>
        <taxon>Pleosporineae</taxon>
        <taxon>Pleosporaceae</taxon>
        <taxon>Decorospora</taxon>
    </lineage>
</organism>
<keyword evidence="2" id="KW-1185">Reference proteome</keyword>
<evidence type="ECO:0000313" key="1">
    <source>
        <dbReference type="EMBL" id="KAF1829564.1"/>
    </source>
</evidence>
<evidence type="ECO:0000313" key="2">
    <source>
        <dbReference type="Proteomes" id="UP000800040"/>
    </source>
</evidence>
<name>A0A6A5K504_9PLEO</name>
<dbReference type="Proteomes" id="UP000800040">
    <property type="component" value="Unassembled WGS sequence"/>
</dbReference>
<proteinExistence type="predicted"/>
<dbReference type="AlphaFoldDB" id="A0A6A5K504"/>
<reference evidence="1" key="1">
    <citation type="submission" date="2020-01" db="EMBL/GenBank/DDBJ databases">
        <authorList>
            <consortium name="DOE Joint Genome Institute"/>
            <person name="Haridas S."/>
            <person name="Albert R."/>
            <person name="Binder M."/>
            <person name="Bloem J."/>
            <person name="Labutti K."/>
            <person name="Salamov A."/>
            <person name="Andreopoulos B."/>
            <person name="Baker S.E."/>
            <person name="Barry K."/>
            <person name="Bills G."/>
            <person name="Bluhm B.H."/>
            <person name="Cannon C."/>
            <person name="Castanera R."/>
            <person name="Culley D.E."/>
            <person name="Daum C."/>
            <person name="Ezra D."/>
            <person name="Gonzalez J.B."/>
            <person name="Henrissat B."/>
            <person name="Kuo A."/>
            <person name="Liang C."/>
            <person name="Lipzen A."/>
            <person name="Lutzoni F."/>
            <person name="Magnuson J."/>
            <person name="Mondo S."/>
            <person name="Nolan M."/>
            <person name="Ohm R."/>
            <person name="Pangilinan J."/>
            <person name="Park H.-J."/>
            <person name="Ramirez L."/>
            <person name="Alfaro M."/>
            <person name="Sun H."/>
            <person name="Tritt A."/>
            <person name="Yoshinaga Y."/>
            <person name="Zwiers L.-H."/>
            <person name="Turgeon B.G."/>
            <person name="Goodwin S.B."/>
            <person name="Spatafora J.W."/>
            <person name="Crous P.W."/>
            <person name="Grigoriev I.V."/>
        </authorList>
    </citation>
    <scope>NUCLEOTIDE SEQUENCE</scope>
    <source>
        <strain evidence="1">P77</strain>
    </source>
</reference>